<dbReference type="RefSeq" id="XP_005823808.1">
    <property type="nucleotide sequence ID" value="XM_005823751.1"/>
</dbReference>
<dbReference type="EMBL" id="JH993067">
    <property type="protein sequence ID" value="EKX36828.1"/>
    <property type="molecule type" value="Genomic_DNA"/>
</dbReference>
<reference evidence="4" key="2">
    <citation type="submission" date="2012-11" db="EMBL/GenBank/DDBJ databases">
        <authorList>
            <person name="Kuo A."/>
            <person name="Curtis B.A."/>
            <person name="Tanifuji G."/>
            <person name="Burki F."/>
            <person name="Gruber A."/>
            <person name="Irimia M."/>
            <person name="Maruyama S."/>
            <person name="Arias M.C."/>
            <person name="Ball S.G."/>
            <person name="Gile G.H."/>
            <person name="Hirakawa Y."/>
            <person name="Hopkins J.F."/>
            <person name="Rensing S.A."/>
            <person name="Schmutz J."/>
            <person name="Symeonidi A."/>
            <person name="Elias M."/>
            <person name="Eveleigh R.J."/>
            <person name="Herman E.K."/>
            <person name="Klute M.J."/>
            <person name="Nakayama T."/>
            <person name="Obornik M."/>
            <person name="Reyes-Prieto A."/>
            <person name="Armbrust E.V."/>
            <person name="Aves S.J."/>
            <person name="Beiko R.G."/>
            <person name="Coutinho P."/>
            <person name="Dacks J.B."/>
            <person name="Durnford D.G."/>
            <person name="Fast N.M."/>
            <person name="Green B.R."/>
            <person name="Grisdale C."/>
            <person name="Hempe F."/>
            <person name="Henrissat B."/>
            <person name="Hoppner M.P."/>
            <person name="Ishida K.-I."/>
            <person name="Kim E."/>
            <person name="Koreny L."/>
            <person name="Kroth P.G."/>
            <person name="Liu Y."/>
            <person name="Malik S.-B."/>
            <person name="Maier U.G."/>
            <person name="McRose D."/>
            <person name="Mock T."/>
            <person name="Neilson J.A."/>
            <person name="Onodera N.T."/>
            <person name="Poole A.M."/>
            <person name="Pritham E.J."/>
            <person name="Richards T.A."/>
            <person name="Rocap G."/>
            <person name="Roy S.W."/>
            <person name="Sarai C."/>
            <person name="Schaack S."/>
            <person name="Shirato S."/>
            <person name="Slamovits C.H."/>
            <person name="Spencer D.F."/>
            <person name="Suzuki S."/>
            <person name="Worden A.Z."/>
            <person name="Zauner S."/>
            <person name="Barry K."/>
            <person name="Bell C."/>
            <person name="Bharti A.K."/>
            <person name="Crow J.A."/>
            <person name="Grimwood J."/>
            <person name="Kramer R."/>
            <person name="Lindquist E."/>
            <person name="Lucas S."/>
            <person name="Salamov A."/>
            <person name="McFadden G.I."/>
            <person name="Lane C.E."/>
            <person name="Keeling P.J."/>
            <person name="Gray M.W."/>
            <person name="Grigoriev I.V."/>
            <person name="Archibald J.M."/>
        </authorList>
    </citation>
    <scope>NUCLEOTIDE SEQUENCE</scope>
    <source>
        <strain evidence="4">CCMP2712</strain>
    </source>
</reference>
<accession>L1IKQ8</accession>
<dbReference type="PaxDb" id="55529-EKX36828"/>
<dbReference type="HOGENOM" id="CLU_1681255_0_0_1"/>
<gene>
    <name evidence="2" type="ORF">GUITHDRAFT_145453</name>
</gene>
<evidence type="ECO:0000313" key="4">
    <source>
        <dbReference type="Proteomes" id="UP000011087"/>
    </source>
</evidence>
<dbReference type="Proteomes" id="UP000011087">
    <property type="component" value="Unassembled WGS sequence"/>
</dbReference>
<dbReference type="AlphaFoldDB" id="L1IKQ8"/>
<evidence type="ECO:0000313" key="2">
    <source>
        <dbReference type="EMBL" id="EKX36828.1"/>
    </source>
</evidence>
<keyword evidence="4" id="KW-1185">Reference proteome</keyword>
<reference evidence="3" key="3">
    <citation type="submission" date="2016-03" db="UniProtKB">
        <authorList>
            <consortium name="EnsemblProtists"/>
        </authorList>
    </citation>
    <scope>IDENTIFICATION</scope>
</reference>
<sequence>MRNFDPIASLPIRAPPSDTKRRYSLNPRDEIMRKYEDSEQAAKIQQSRASMLKSELEIYDMERCISWSDSFTLRNNDAAREALFLPSCNPDQEIASLQDCLNDCEDSLNSTPGLKSIDRSGNLMLCGDRGDINRDLISPFGPSIDHIGNFRTKITQI</sequence>
<dbReference type="EnsemblProtists" id="EKX36828">
    <property type="protein sequence ID" value="EKX36828"/>
    <property type="gene ID" value="GUITHDRAFT_145453"/>
</dbReference>
<proteinExistence type="predicted"/>
<feature type="region of interest" description="Disordered" evidence="1">
    <location>
        <begin position="1"/>
        <end position="23"/>
    </location>
</feature>
<organism evidence="2">
    <name type="scientific">Guillardia theta (strain CCMP2712)</name>
    <name type="common">Cryptophyte</name>
    <dbReference type="NCBI Taxonomy" id="905079"/>
    <lineage>
        <taxon>Eukaryota</taxon>
        <taxon>Cryptophyceae</taxon>
        <taxon>Pyrenomonadales</taxon>
        <taxon>Geminigeraceae</taxon>
        <taxon>Guillardia</taxon>
    </lineage>
</organism>
<name>L1IKQ8_GUITC</name>
<evidence type="ECO:0000256" key="1">
    <source>
        <dbReference type="SAM" id="MobiDB-lite"/>
    </source>
</evidence>
<protein>
    <submittedName>
        <fullName evidence="2 3">Uncharacterized protein</fullName>
    </submittedName>
</protein>
<dbReference type="KEGG" id="gtt:GUITHDRAFT_145453"/>
<reference evidence="2 4" key="1">
    <citation type="journal article" date="2012" name="Nature">
        <title>Algal genomes reveal evolutionary mosaicism and the fate of nucleomorphs.</title>
        <authorList>
            <consortium name="DOE Joint Genome Institute"/>
            <person name="Curtis B.A."/>
            <person name="Tanifuji G."/>
            <person name="Burki F."/>
            <person name="Gruber A."/>
            <person name="Irimia M."/>
            <person name="Maruyama S."/>
            <person name="Arias M.C."/>
            <person name="Ball S.G."/>
            <person name="Gile G.H."/>
            <person name="Hirakawa Y."/>
            <person name="Hopkins J.F."/>
            <person name="Kuo A."/>
            <person name="Rensing S.A."/>
            <person name="Schmutz J."/>
            <person name="Symeonidi A."/>
            <person name="Elias M."/>
            <person name="Eveleigh R.J."/>
            <person name="Herman E.K."/>
            <person name="Klute M.J."/>
            <person name="Nakayama T."/>
            <person name="Obornik M."/>
            <person name="Reyes-Prieto A."/>
            <person name="Armbrust E.V."/>
            <person name="Aves S.J."/>
            <person name="Beiko R.G."/>
            <person name="Coutinho P."/>
            <person name="Dacks J.B."/>
            <person name="Durnford D.G."/>
            <person name="Fast N.M."/>
            <person name="Green B.R."/>
            <person name="Grisdale C.J."/>
            <person name="Hempel F."/>
            <person name="Henrissat B."/>
            <person name="Hoppner M.P."/>
            <person name="Ishida K."/>
            <person name="Kim E."/>
            <person name="Koreny L."/>
            <person name="Kroth P.G."/>
            <person name="Liu Y."/>
            <person name="Malik S.B."/>
            <person name="Maier U.G."/>
            <person name="McRose D."/>
            <person name="Mock T."/>
            <person name="Neilson J.A."/>
            <person name="Onodera N.T."/>
            <person name="Poole A.M."/>
            <person name="Pritham E.J."/>
            <person name="Richards T.A."/>
            <person name="Rocap G."/>
            <person name="Roy S.W."/>
            <person name="Sarai C."/>
            <person name="Schaack S."/>
            <person name="Shirato S."/>
            <person name="Slamovits C.H."/>
            <person name="Spencer D.F."/>
            <person name="Suzuki S."/>
            <person name="Worden A.Z."/>
            <person name="Zauner S."/>
            <person name="Barry K."/>
            <person name="Bell C."/>
            <person name="Bharti A.K."/>
            <person name="Crow J.A."/>
            <person name="Grimwood J."/>
            <person name="Kramer R."/>
            <person name="Lindquist E."/>
            <person name="Lucas S."/>
            <person name="Salamov A."/>
            <person name="McFadden G.I."/>
            <person name="Lane C.E."/>
            <person name="Keeling P.J."/>
            <person name="Gray M.W."/>
            <person name="Grigoriev I.V."/>
            <person name="Archibald J.M."/>
        </authorList>
    </citation>
    <scope>NUCLEOTIDE SEQUENCE</scope>
    <source>
        <strain evidence="2 4">CCMP2712</strain>
    </source>
</reference>
<dbReference type="GeneID" id="17293561"/>
<evidence type="ECO:0000313" key="3">
    <source>
        <dbReference type="EnsemblProtists" id="EKX36828"/>
    </source>
</evidence>